<evidence type="ECO:0000313" key="1">
    <source>
        <dbReference type="EMBL" id="KAF0746350.1"/>
    </source>
</evidence>
<name>A0A6G0Y035_APHCR</name>
<sequence>MIAKLEIKRLKNTLSEVQNQRRYSENWMMLCLLFQIRSPSGYKFLKDQNILPFPCLFSSSVAVGMKFYRERGTKNLQDSHETEIFTRHSLIWLNEWESNLNNGFITKSEFLTKTTAEGLRISLQSTIDYITVSDLKDIILDPENTPDRIKKIELLKKKIDTIVEDGHYDCDDVFLDHDYTESTSFECRYIARHIIKNSKCDICINNLKSFNNEFRSEACLVNMKSRGFLINPDQYLYQILKLLESCFAQHANSEYAFEQTFEEFFKINHLKLKFPCTEHKSQ</sequence>
<evidence type="ECO:0000313" key="2">
    <source>
        <dbReference type="Proteomes" id="UP000478052"/>
    </source>
</evidence>
<accession>A0A6G0Y035</accession>
<protein>
    <submittedName>
        <fullName evidence="1">Uncharacterized protein</fullName>
    </submittedName>
</protein>
<feature type="non-terminal residue" evidence="1">
    <location>
        <position position="282"/>
    </location>
</feature>
<organism evidence="1 2">
    <name type="scientific">Aphis craccivora</name>
    <name type="common">Cowpea aphid</name>
    <dbReference type="NCBI Taxonomy" id="307492"/>
    <lineage>
        <taxon>Eukaryota</taxon>
        <taxon>Metazoa</taxon>
        <taxon>Ecdysozoa</taxon>
        <taxon>Arthropoda</taxon>
        <taxon>Hexapoda</taxon>
        <taxon>Insecta</taxon>
        <taxon>Pterygota</taxon>
        <taxon>Neoptera</taxon>
        <taxon>Paraneoptera</taxon>
        <taxon>Hemiptera</taxon>
        <taxon>Sternorrhyncha</taxon>
        <taxon>Aphidomorpha</taxon>
        <taxon>Aphidoidea</taxon>
        <taxon>Aphididae</taxon>
        <taxon>Aphidini</taxon>
        <taxon>Aphis</taxon>
        <taxon>Aphis</taxon>
    </lineage>
</organism>
<comment type="caution">
    <text evidence="1">The sequence shown here is derived from an EMBL/GenBank/DDBJ whole genome shotgun (WGS) entry which is preliminary data.</text>
</comment>
<dbReference type="AlphaFoldDB" id="A0A6G0Y035"/>
<keyword evidence="2" id="KW-1185">Reference proteome</keyword>
<proteinExistence type="predicted"/>
<dbReference type="OrthoDB" id="6613714at2759"/>
<reference evidence="1 2" key="1">
    <citation type="submission" date="2019-08" db="EMBL/GenBank/DDBJ databases">
        <title>Whole genome of Aphis craccivora.</title>
        <authorList>
            <person name="Voronova N.V."/>
            <person name="Shulinski R.S."/>
            <person name="Bandarenka Y.V."/>
            <person name="Zhorov D.G."/>
            <person name="Warner D."/>
        </authorList>
    </citation>
    <scope>NUCLEOTIDE SEQUENCE [LARGE SCALE GENOMIC DNA]</scope>
    <source>
        <strain evidence="1">180601</strain>
        <tissue evidence="1">Whole Body</tissue>
    </source>
</reference>
<dbReference type="EMBL" id="VUJU01007247">
    <property type="protein sequence ID" value="KAF0746350.1"/>
    <property type="molecule type" value="Genomic_DNA"/>
</dbReference>
<dbReference type="Proteomes" id="UP000478052">
    <property type="component" value="Unassembled WGS sequence"/>
</dbReference>
<gene>
    <name evidence="1" type="ORF">FWK35_00019825</name>
</gene>